<dbReference type="PROSITE" id="PS00894">
    <property type="entry name" value="HTH_DEOR_1"/>
    <property type="match status" value="1"/>
</dbReference>
<dbReference type="InterPro" id="IPR014036">
    <property type="entry name" value="DeoR-like_C"/>
</dbReference>
<dbReference type="SUPFAM" id="SSF100950">
    <property type="entry name" value="NagB/RpiA/CoA transferase-like"/>
    <property type="match status" value="1"/>
</dbReference>
<dbReference type="RefSeq" id="WP_161677383.1">
    <property type="nucleotide sequence ID" value="NZ_JAABLP010000004.1"/>
</dbReference>
<reference evidence="2" key="1">
    <citation type="submission" date="2020-01" db="EMBL/GenBank/DDBJ databases">
        <authorList>
            <person name="Fang Y."/>
            <person name="Sun R."/>
            <person name="Nie L."/>
            <person name="He J."/>
            <person name="Hao L."/>
            <person name="Wang L."/>
            <person name="Su S."/>
            <person name="Lv E."/>
            <person name="Zhang Z."/>
            <person name="Xie R."/>
            <person name="Liu H."/>
        </authorList>
    </citation>
    <scope>NUCLEOTIDE SEQUENCE [LARGE SCALE GENOMIC DNA]</scope>
    <source>
        <strain evidence="2">XCT-53</strain>
    </source>
</reference>
<dbReference type="EMBL" id="JAABLQ010000002">
    <property type="protein sequence ID" value="NBN79618.1"/>
    <property type="molecule type" value="Genomic_DNA"/>
</dbReference>
<dbReference type="InterPro" id="IPR036390">
    <property type="entry name" value="WH_DNA-bd_sf"/>
</dbReference>
<gene>
    <name evidence="1" type="ORF">GWI72_15180</name>
</gene>
<comment type="caution">
    <text evidence="1">The sequence shown here is derived from an EMBL/GenBank/DDBJ whole genome shotgun (WGS) entry which is preliminary data.</text>
</comment>
<dbReference type="PANTHER" id="PTHR30363">
    <property type="entry name" value="HTH-TYPE TRANSCRIPTIONAL REGULATOR SRLR-RELATED"/>
    <property type="match status" value="1"/>
</dbReference>
<dbReference type="PANTHER" id="PTHR30363:SF4">
    <property type="entry name" value="GLYCEROL-3-PHOSPHATE REGULON REPRESSOR"/>
    <property type="match status" value="1"/>
</dbReference>
<dbReference type="Pfam" id="PF08220">
    <property type="entry name" value="HTH_DeoR"/>
    <property type="match status" value="1"/>
</dbReference>
<evidence type="ECO:0000313" key="2">
    <source>
        <dbReference type="Proteomes" id="UP000586722"/>
    </source>
</evidence>
<dbReference type="GO" id="GO:0003677">
    <property type="term" value="F:DNA binding"/>
    <property type="evidence" value="ECO:0007669"/>
    <property type="project" value="UniProtKB-KW"/>
</dbReference>
<dbReference type="InterPro" id="IPR050313">
    <property type="entry name" value="Carb_Metab_HTH_regulators"/>
</dbReference>
<dbReference type="SUPFAM" id="SSF46785">
    <property type="entry name" value="Winged helix' DNA-binding domain"/>
    <property type="match status" value="1"/>
</dbReference>
<dbReference type="InterPro" id="IPR037171">
    <property type="entry name" value="NagB/RpiA_transferase-like"/>
</dbReference>
<dbReference type="PRINTS" id="PR00037">
    <property type="entry name" value="HTHLACR"/>
</dbReference>
<dbReference type="Gene3D" id="1.10.10.10">
    <property type="entry name" value="Winged helix-like DNA-binding domain superfamily/Winged helix DNA-binding domain"/>
    <property type="match status" value="1"/>
</dbReference>
<dbReference type="GO" id="GO:0003700">
    <property type="term" value="F:DNA-binding transcription factor activity"/>
    <property type="evidence" value="ECO:0007669"/>
    <property type="project" value="InterPro"/>
</dbReference>
<protein>
    <submittedName>
        <fullName evidence="1">DeoR family transcriptional regulator</fullName>
    </submittedName>
</protein>
<organism evidence="1 2">
    <name type="scientific">Pannonibacter tanglangensis</name>
    <dbReference type="NCBI Taxonomy" id="2750084"/>
    <lineage>
        <taxon>Bacteria</taxon>
        <taxon>Pseudomonadati</taxon>
        <taxon>Pseudomonadota</taxon>
        <taxon>Alphaproteobacteria</taxon>
        <taxon>Hyphomicrobiales</taxon>
        <taxon>Stappiaceae</taxon>
        <taxon>Pannonibacter</taxon>
    </lineage>
</organism>
<dbReference type="Pfam" id="PF00455">
    <property type="entry name" value="DeoRC"/>
    <property type="match status" value="1"/>
</dbReference>
<dbReference type="PROSITE" id="PS51000">
    <property type="entry name" value="HTH_DEOR_2"/>
    <property type="match status" value="1"/>
</dbReference>
<dbReference type="Gene3D" id="3.30.750.70">
    <property type="entry name" value="4-hydroxybutyrate coenzyme like domains"/>
    <property type="match status" value="1"/>
</dbReference>
<dbReference type="Proteomes" id="UP000586722">
    <property type="component" value="Unassembled WGS sequence"/>
</dbReference>
<accession>A0A7X5F4J8</accession>
<dbReference type="InterPro" id="IPR018356">
    <property type="entry name" value="Tscrpt_reg_HTH_DeoR_CS"/>
</dbReference>
<dbReference type="InterPro" id="IPR036388">
    <property type="entry name" value="WH-like_DNA-bd_sf"/>
</dbReference>
<sequence>MMMLLLEQGDITERQAEITDLVQANGFMSVESLAERFDVTTQTIRRDVNRLCELGILRRTHGGVEPPAPTGNVHYSTRRILNLPAKRIIAGHVASLIPEGASLAFSIGTTPEIVMQALIRHSGLKVFTNNLNVAFTASENPSVDVTIAGGRLRSGDRDILGAGTQEFFASYKVDFGIFGVAGVDEDGTLLDFHEEEVAARQAILANCRQSLLVLDHSKFGRAAHVRGGHISDVSHVVCDAPIPPALNRLLQARGTKVLIGPAPDA</sequence>
<keyword evidence="2" id="KW-1185">Reference proteome</keyword>
<proteinExistence type="predicted"/>
<dbReference type="SMART" id="SM01134">
    <property type="entry name" value="DeoRC"/>
    <property type="match status" value="1"/>
</dbReference>
<name>A0A7X5F4J8_9HYPH</name>
<dbReference type="AlphaFoldDB" id="A0A7X5F4J8"/>
<evidence type="ECO:0000313" key="1">
    <source>
        <dbReference type="EMBL" id="NBN79618.1"/>
    </source>
</evidence>
<dbReference type="SMART" id="SM00420">
    <property type="entry name" value="HTH_DEOR"/>
    <property type="match status" value="1"/>
</dbReference>
<dbReference type="InterPro" id="IPR001034">
    <property type="entry name" value="DeoR_HTH"/>
</dbReference>